<dbReference type="InterPro" id="IPR012074">
    <property type="entry name" value="GAF_ANTAR"/>
</dbReference>
<dbReference type="InterPro" id="IPR003018">
    <property type="entry name" value="GAF"/>
</dbReference>
<dbReference type="Gene3D" id="3.30.450.40">
    <property type="match status" value="1"/>
</dbReference>
<dbReference type="Proteomes" id="UP000293764">
    <property type="component" value="Unassembled WGS sequence"/>
</dbReference>
<name>A0A4Q5MV92_9MICO</name>
<reference evidence="2 3" key="1">
    <citation type="submission" date="2019-01" db="EMBL/GenBank/DDBJ databases">
        <title>Novel species of Cellulomonas.</title>
        <authorList>
            <person name="Liu Q."/>
            <person name="Xin Y.-H."/>
        </authorList>
    </citation>
    <scope>NUCLEOTIDE SEQUENCE [LARGE SCALE GENOMIC DNA]</scope>
    <source>
        <strain evidence="2 3">HLT2-17</strain>
    </source>
</reference>
<dbReference type="SMART" id="SM00065">
    <property type="entry name" value="GAF"/>
    <property type="match status" value="1"/>
</dbReference>
<organism evidence="2 3">
    <name type="scientific">Pengzhenrongella frigida</name>
    <dbReference type="NCBI Taxonomy" id="1259133"/>
    <lineage>
        <taxon>Bacteria</taxon>
        <taxon>Bacillati</taxon>
        <taxon>Actinomycetota</taxon>
        <taxon>Actinomycetes</taxon>
        <taxon>Micrococcales</taxon>
        <taxon>Pengzhenrongella</taxon>
    </lineage>
</organism>
<dbReference type="SUPFAM" id="SSF55781">
    <property type="entry name" value="GAF domain-like"/>
    <property type="match status" value="1"/>
</dbReference>
<accession>A0A4Q5MV92</accession>
<evidence type="ECO:0000313" key="3">
    <source>
        <dbReference type="Proteomes" id="UP000293764"/>
    </source>
</evidence>
<protein>
    <submittedName>
        <fullName evidence="2">ANTAR domain-containing protein</fullName>
    </submittedName>
</protein>
<feature type="domain" description="GAF" evidence="1">
    <location>
        <begin position="30"/>
        <end position="178"/>
    </location>
</feature>
<dbReference type="EMBL" id="SDWW01000076">
    <property type="protein sequence ID" value="RYV49430.1"/>
    <property type="molecule type" value="Genomic_DNA"/>
</dbReference>
<comment type="caution">
    <text evidence="2">The sequence shown here is derived from an EMBL/GenBank/DDBJ whole genome shotgun (WGS) entry which is preliminary data.</text>
</comment>
<keyword evidence="3" id="KW-1185">Reference proteome</keyword>
<evidence type="ECO:0000259" key="1">
    <source>
        <dbReference type="SMART" id="SM00065"/>
    </source>
</evidence>
<gene>
    <name evidence="2" type="ORF">EUA98_18825</name>
</gene>
<dbReference type="RefSeq" id="WP_130104228.1">
    <property type="nucleotide sequence ID" value="NZ_SDWW01000076.1"/>
</dbReference>
<dbReference type="InterPro" id="IPR029016">
    <property type="entry name" value="GAF-like_dom_sf"/>
</dbReference>
<proteinExistence type="predicted"/>
<dbReference type="Pfam" id="PF13185">
    <property type="entry name" value="GAF_2"/>
    <property type="match status" value="1"/>
</dbReference>
<dbReference type="OrthoDB" id="3688893at2"/>
<sequence>MSDHDAIVPSNGATHHPASELQNLMLATDVVESFLQEITSFAVTALGGEISASVTISRQGRPATVASSDAYAAQFDEVQYSQSEGPCLTAMRTGKTVLMDDLAADDRFERYRPRALALGVRSSLSLPLDGGDHIVGSLNLYAQHSHGFGAAELAQAALFADDLSRALGLAIRLAYQVEMTEKLLAALRSRTLLDQSLGIIMSQRLCDADAAMAILSADSLNLDVALLVRSAQILRAVRTPPHSDGRQNQN</sequence>
<dbReference type="AlphaFoldDB" id="A0A4Q5MV92"/>
<evidence type="ECO:0000313" key="2">
    <source>
        <dbReference type="EMBL" id="RYV49430.1"/>
    </source>
</evidence>
<dbReference type="PIRSF" id="PIRSF036625">
    <property type="entry name" value="GAF_ANTAR"/>
    <property type="match status" value="1"/>
</dbReference>